<evidence type="ECO:0000313" key="2">
    <source>
        <dbReference type="EMBL" id="KNY26414.1"/>
    </source>
</evidence>
<keyword evidence="1" id="KW-1133">Transmembrane helix</keyword>
<protein>
    <recommendedName>
        <fullName evidence="4">DUF1189 domain-containing protein</fullName>
    </recommendedName>
</protein>
<organism evidence="2 3">
    <name type="scientific">Pseudobacteroides cellulosolvens ATCC 35603 = DSM 2933</name>
    <dbReference type="NCBI Taxonomy" id="398512"/>
    <lineage>
        <taxon>Bacteria</taxon>
        <taxon>Bacillati</taxon>
        <taxon>Bacillota</taxon>
        <taxon>Clostridia</taxon>
        <taxon>Eubacteriales</taxon>
        <taxon>Oscillospiraceae</taxon>
        <taxon>Pseudobacteroides</taxon>
    </lineage>
</organism>
<dbReference type="OrthoDB" id="1903376at2"/>
<sequence>MSKNYSFLQKLIVSIFCLKDYKHFLAPPISKSIKYILILSMVMSSFSVIRSINDLNITFKEINDKIDKEVPEFSIKDGKIYTDVKLPVIVEIKDELIIISDSDKIEDSIMSKYNSVMIITGKALIQKDSNQLKPRDISNDFNKTFLINTFKTAKYLAVFGVLAKTLINVIIYILISLIIALIGIVINRKAKTYFSYSELLNLSLYAMTLPIIVKSVSEILYIRSNYYLCAVFYNYINILIWFHLCR</sequence>
<keyword evidence="1" id="KW-0472">Membrane</keyword>
<evidence type="ECO:0008006" key="4">
    <source>
        <dbReference type="Google" id="ProtNLM"/>
    </source>
</evidence>
<dbReference type="Proteomes" id="UP000036923">
    <property type="component" value="Unassembled WGS sequence"/>
</dbReference>
<dbReference type="RefSeq" id="WP_036941382.1">
    <property type="nucleotide sequence ID" value="NZ_JQKC01000015.1"/>
</dbReference>
<dbReference type="EMBL" id="LGTC01000001">
    <property type="protein sequence ID" value="KNY26414.1"/>
    <property type="molecule type" value="Genomic_DNA"/>
</dbReference>
<gene>
    <name evidence="2" type="ORF">Bccel_1676</name>
</gene>
<name>A0A0L6JKU4_9FIRM</name>
<accession>A0A0L6JKU4</accession>
<comment type="caution">
    <text evidence="2">The sequence shown here is derived from an EMBL/GenBank/DDBJ whole genome shotgun (WGS) entry which is preliminary data.</text>
</comment>
<feature type="transmembrane region" description="Helical" evidence="1">
    <location>
        <begin position="193"/>
        <end position="213"/>
    </location>
</feature>
<keyword evidence="3" id="KW-1185">Reference proteome</keyword>
<proteinExistence type="predicted"/>
<feature type="transmembrane region" description="Helical" evidence="1">
    <location>
        <begin position="166"/>
        <end position="186"/>
    </location>
</feature>
<evidence type="ECO:0000256" key="1">
    <source>
        <dbReference type="SAM" id="Phobius"/>
    </source>
</evidence>
<reference evidence="3" key="1">
    <citation type="submission" date="2015-07" db="EMBL/GenBank/DDBJ databases">
        <title>Near-Complete Genome Sequence of the Cellulolytic Bacterium Bacteroides (Pseudobacteroides) cellulosolvens ATCC 35603.</title>
        <authorList>
            <person name="Dassa B."/>
            <person name="Utturkar S.M."/>
            <person name="Klingeman D.M."/>
            <person name="Hurt R.A."/>
            <person name="Keller M."/>
            <person name="Xu J."/>
            <person name="Reddy Y.H.K."/>
            <person name="Borovok I."/>
            <person name="Grinberg I.R."/>
            <person name="Lamed R."/>
            <person name="Zhivin O."/>
            <person name="Bayer E.A."/>
            <person name="Brown S.D."/>
        </authorList>
    </citation>
    <scope>NUCLEOTIDE SEQUENCE [LARGE SCALE GENOMIC DNA]</scope>
    <source>
        <strain evidence="3">DSM 2933</strain>
    </source>
</reference>
<dbReference type="STRING" id="398512.Bccel_1676"/>
<dbReference type="InterPro" id="IPR009574">
    <property type="entry name" value="DUF1189"/>
</dbReference>
<evidence type="ECO:0000313" key="3">
    <source>
        <dbReference type="Proteomes" id="UP000036923"/>
    </source>
</evidence>
<dbReference type="Pfam" id="PF06691">
    <property type="entry name" value="DUF1189"/>
    <property type="match status" value="1"/>
</dbReference>
<dbReference type="AlphaFoldDB" id="A0A0L6JKU4"/>
<keyword evidence="1" id="KW-0812">Transmembrane</keyword>
<feature type="transmembrane region" description="Helical" evidence="1">
    <location>
        <begin position="225"/>
        <end position="244"/>
    </location>
</feature>